<accession>N9RJY6</accession>
<evidence type="ECO:0000256" key="1">
    <source>
        <dbReference type="SAM" id="MobiDB-lite"/>
    </source>
</evidence>
<name>N9RJY6_9GAMM</name>
<organism evidence="3 4">
    <name type="scientific">Acinetobacter higginsii</name>
    <dbReference type="NCBI Taxonomy" id="70347"/>
    <lineage>
        <taxon>Bacteria</taxon>
        <taxon>Pseudomonadati</taxon>
        <taxon>Pseudomonadota</taxon>
        <taxon>Gammaproteobacteria</taxon>
        <taxon>Moraxellales</taxon>
        <taxon>Moraxellaceae</taxon>
        <taxon>Acinetobacter</taxon>
    </lineage>
</organism>
<dbReference type="Proteomes" id="UP000013084">
    <property type="component" value="Unassembled WGS sequence"/>
</dbReference>
<gene>
    <name evidence="3" type="ORF">F902_02703</name>
</gene>
<dbReference type="OrthoDB" id="9041348at2"/>
<feature type="region of interest" description="Disordered" evidence="1">
    <location>
        <begin position="891"/>
        <end position="918"/>
    </location>
</feature>
<evidence type="ECO:0000313" key="3">
    <source>
        <dbReference type="EMBL" id="ENX58303.1"/>
    </source>
</evidence>
<evidence type="ECO:0000313" key="4">
    <source>
        <dbReference type="Proteomes" id="UP000013084"/>
    </source>
</evidence>
<dbReference type="RefSeq" id="WP_005204114.1">
    <property type="nucleotide sequence ID" value="NZ_KB850072.1"/>
</dbReference>
<comment type="caution">
    <text evidence="3">The sequence shown here is derived from an EMBL/GenBank/DDBJ whole genome shotgun (WGS) entry which is preliminary data.</text>
</comment>
<dbReference type="HOGENOM" id="CLU_229838_0_0_6"/>
<proteinExistence type="predicted"/>
<dbReference type="Pfam" id="PF18812">
    <property type="entry name" value="PBECR3"/>
    <property type="match status" value="1"/>
</dbReference>
<feature type="domain" description="Phage-Barnase-EndoU-ColicinE5/D-RelE like nuclease 3" evidence="2">
    <location>
        <begin position="776"/>
        <end position="875"/>
    </location>
</feature>
<sequence length="2333" mass="261571">MSDQNQTNLTIGQLFEINQGKNATQIADTEARARKAAKDLGLDYNKMTETPEQIASVADEVITQKKLNEVISSDPVLGKYALNPNQAAVSLDDFGSLKKISDSVSLFGSSLTDPRQQVTYDDLQNAIVKGASTEQQKRLQDLGVFQKPDSVKPTVSNLLTDQLNAPFFPKAPEQQIKEVHDQILKEQGSYAAARFNRYMENRKFWDSQGQLLPQEEREGSTNWDATKRGYASLWQTIGAAKYAATGDDSMLQRFTNYKKRLPQSQELVTLLDDMGQAAKTNDAGWLGATQEFITKADGGTITELALEQLPPSLIGFGLGAGAGSVLSQTLTRNTAKYAPWFMSIEKAQNLIKGAALVGGAIQGGIGAGTADVAISYGQNMAEAREKFLTRQEQIDYAAAKTWGSAKYSALGGLLLPINFGGALRTVGGQAVIQSAAGVYSVQGAADAVGEKADPVEMALEGMLGMIMAAPEVAIVSAGKVKNQRTAEFALDQLRQDQQQDAVRSSTLAAILNTLVNRNRESKTNQRDESASQDFLRQAIEEHGAIDEVFIDGQTFNQLLRDRDIAPEDLFSRAPSLQDQLGNAQEFDGTVQIPIDEFVSSMSALDDATDFVENVRSRPDMPTLKEAQENLAKTTEQMRQEAETYLDEQAKFEVAEDSREIVATEIQNQLGKTATFNAKYNRAAGELASAFYSTLGDKLGISAKEAFDLHPIRIFREGTEQGYNQVLPDAMPKGMVNSNGQEAANIYTNYSNNHNDWAIKSILLGEVGNFSRSDLNKYTGFSHSIYTSELMHIRKNHGDAKKENARGQLPVLASDIAKIEDIILNHDAFIQDAGLSKNKKPMIGYVKKYDDGVLVYVEEVREGRSDLSGLSMRKHPATSDINVLVKHNSHTPNVQDDGGHSSILDQRDNNYKQTNGGTRGSIVFPNGEIGSNIILSKNADFSTFVHELGHHFLEMNMDIAMNPDAPIQVRQDMETVLKWASADFKDIGEWDFFTDAEKTEVHEKFAETFEQYVFTGKAPSIDLKQVFNRFRQFMIAVYRNVEKFLGINDRAELNSDITGVMDRMLASESAIQEAQAAANLEMLIQQDDAMRMGISPKDYDEMRQDHEVATELAINTLEQKTLQNLSWYQKQKTKYLRTLQREANKKRESVKQEIAKDVAQEPIYQAMMFLRQPLDKVEKRDLNNVQSERDTLFEAIAKLGGLDVNEIESTWGIDQAAKIKSGIGNKPVVRSSKSKVRGLSIEEMSERLAEFGYLAKDENGKFDTRELEDRFADELIGNKQYSNEVDPALLDYAQDMDILQRYAEGMVTKGKLALDWIEAKYGKDSEVFNQVSKGAYGVAQRGGENPDLIAEMFGFESGDALIRDLINSPTPKQRIDQLTDERMAAQYSEFYDQQSITEAVESALHNDIRARMLAAEMAALNGLMGRKSALNEAAKAVARDMIQRQRIRDIRPHMRAQDDARLGRMANDAFKKGETVDAARHKRNQLVQFYATKYSYDAKDQVQQSLNIVKKIFGNNEKLAKSRDFDMVTAARGILGKYGLGRDSSNYEQQLELIRKYDPTTYAEIQNIGVLPENQDFKNLTLEQFSAVMSAVETLWYRSRDNKIWHTTNEAFEREQVREELIQQSRGKKSIEKIQQTMLGRDKFAELKARFMELGASAKRVDQVVTWLDGGPTGKYREYILNPMQDALSKYRIDKAKMLDQVVKTFEGFGKLDNSKIAAPELNNYTFIGKQSLLHAIMHTGNTSNKERLVLGYRWGSRLEDGSVDFSGWDQFFNRMIAEGTITKTDMDTIQKFWDLFDSYKEKAQITHKKINGRYFDELPNSPVMTPFGEYKGGYVPAVYDRLRSNEQDRIQDKNLAENNLQALDIATTGANFTKSRADRYHDQLELDLSRLPSHLDKELRYIHLEQQVRQVGRLLLNKDFRNEIERVLPFGVKQIFNPWLKAVANQSVDESSGSHVLDRVFSVLRRNTGIAIMSANLKNAVEQLTGFAQVTVAVPPKQLIKAQADYFRSIASRQDMASDIMDMSDFMKTRWDRAADEYRYAIDEIVFQKNAYQTVKDFTMKHAYFLQTSIQRPMEIVTWQAAFNNFTEKGMNQYDAVHAADSVVRQYMMDMSPEGISNIERGTPAKRMFLMFYNWFNMVWNTANSEAKLALEASNGSWVNASPRLAYVALMMVSIPAMVSQLLFILFAGGIKDYDNEDDKWSDLAEQMALSQVKMLTAFVPYAGNVANAAISNTDGNVMNDRYTASPVFSIGESGIALIQHTKRALDDEKEVNQGKAARDLLNTMTFVSGIPFSILGKPSGYWLDIFSGKKEEPKDAVDAVRGTITGKHAPTD</sequence>
<dbReference type="EMBL" id="APRN01000036">
    <property type="protein sequence ID" value="ENX58303.1"/>
    <property type="molecule type" value="Genomic_DNA"/>
</dbReference>
<dbReference type="InterPro" id="IPR041301">
    <property type="entry name" value="PBECR3"/>
</dbReference>
<protein>
    <recommendedName>
        <fullName evidence="2">Phage-Barnase-EndoU-ColicinE5/D-RelE like nuclease 3 domain-containing protein</fullName>
    </recommendedName>
</protein>
<evidence type="ECO:0000259" key="2">
    <source>
        <dbReference type="Pfam" id="PF18812"/>
    </source>
</evidence>
<keyword evidence="4" id="KW-1185">Reference proteome</keyword>
<reference evidence="3 4" key="1">
    <citation type="submission" date="2013-02" db="EMBL/GenBank/DDBJ databases">
        <title>The Genome Sequence of Acinetobacter sp. CIP 70.18.</title>
        <authorList>
            <consortium name="The Broad Institute Genome Sequencing Platform"/>
            <consortium name="The Broad Institute Genome Sequencing Center for Infectious Disease"/>
            <person name="Cerqueira G."/>
            <person name="Feldgarden M."/>
            <person name="Courvalin P."/>
            <person name="Perichon B."/>
            <person name="Grillot-Courvalin C."/>
            <person name="Clermont D."/>
            <person name="Rocha E."/>
            <person name="Yoon E.-J."/>
            <person name="Nemec A."/>
            <person name="Walker B."/>
            <person name="Young S.K."/>
            <person name="Zeng Q."/>
            <person name="Gargeya S."/>
            <person name="Fitzgerald M."/>
            <person name="Haas B."/>
            <person name="Abouelleil A."/>
            <person name="Alvarado L."/>
            <person name="Arachchi H.M."/>
            <person name="Berlin A.M."/>
            <person name="Chapman S.B."/>
            <person name="Dewar J."/>
            <person name="Goldberg J."/>
            <person name="Griggs A."/>
            <person name="Gujja S."/>
            <person name="Hansen M."/>
            <person name="Howarth C."/>
            <person name="Imamovic A."/>
            <person name="Larimer J."/>
            <person name="McCowan C."/>
            <person name="Murphy C."/>
            <person name="Neiman D."/>
            <person name="Pearson M."/>
            <person name="Priest M."/>
            <person name="Roberts A."/>
            <person name="Saif S."/>
            <person name="Shea T."/>
            <person name="Sisk P."/>
            <person name="Sykes S."/>
            <person name="Wortman J."/>
            <person name="Nusbaum C."/>
            <person name="Birren B."/>
        </authorList>
    </citation>
    <scope>NUCLEOTIDE SEQUENCE [LARGE SCALE GENOMIC DNA]</scope>
    <source>
        <strain evidence="3 4">CIP 70.18</strain>
    </source>
</reference>
<dbReference type="PATRIC" id="fig|1217700.3.peg.2629"/>